<evidence type="ECO:0000259" key="1">
    <source>
        <dbReference type="PROSITE" id="PS50181"/>
    </source>
</evidence>
<dbReference type="InterPro" id="IPR036047">
    <property type="entry name" value="F-box-like_dom_sf"/>
</dbReference>
<dbReference type="Proteomes" id="UP000006310">
    <property type="component" value="Chromosome 11"/>
</dbReference>
<organism evidence="2 3">
    <name type="scientific">Huiozyma naganishii (strain ATCC MYA-139 / BCRC 22969 / CBS 8797 / KCTC 17520 / NBRC 10181 / NCYC 3082 / Yp74L-3)</name>
    <name type="common">Yeast</name>
    <name type="synonym">Kazachstania naganishii</name>
    <dbReference type="NCBI Taxonomy" id="1071383"/>
    <lineage>
        <taxon>Eukaryota</taxon>
        <taxon>Fungi</taxon>
        <taxon>Dikarya</taxon>
        <taxon>Ascomycota</taxon>
        <taxon>Saccharomycotina</taxon>
        <taxon>Saccharomycetes</taxon>
        <taxon>Saccharomycetales</taxon>
        <taxon>Saccharomycetaceae</taxon>
        <taxon>Huiozyma</taxon>
    </lineage>
</organism>
<reference evidence="3" key="2">
    <citation type="submission" date="2012-08" db="EMBL/GenBank/DDBJ databases">
        <title>Genome sequence of Kazachstania naganishii.</title>
        <authorList>
            <person name="Gordon J.L."/>
            <person name="Armisen D."/>
            <person name="Proux-Wera E."/>
            <person name="OhEigeartaigh S.S."/>
            <person name="Byrne K.P."/>
            <person name="Wolfe K.H."/>
        </authorList>
    </citation>
    <scope>NUCLEOTIDE SEQUENCE [LARGE SCALE GENOMIC DNA]</scope>
    <source>
        <strain evidence="3">ATCC MYA-139 / BCRC 22969 / CBS 8797 / CCRC 22969 / KCTC 17520 / NBRC 10181 / NCYC 3082</strain>
    </source>
</reference>
<evidence type="ECO:0000313" key="2">
    <source>
        <dbReference type="EMBL" id="CCK72610.1"/>
    </source>
</evidence>
<dbReference type="GO" id="GO:0031335">
    <property type="term" value="P:regulation of sulfur amino acid metabolic process"/>
    <property type="evidence" value="ECO:0007669"/>
    <property type="project" value="EnsemblFungi"/>
</dbReference>
<dbReference type="eggNOG" id="ENOG502QTPK">
    <property type="taxonomic scope" value="Eukaryota"/>
</dbReference>
<dbReference type="InterPro" id="IPR001810">
    <property type="entry name" value="F-box_dom"/>
</dbReference>
<evidence type="ECO:0000313" key="3">
    <source>
        <dbReference type="Proteomes" id="UP000006310"/>
    </source>
</evidence>
<dbReference type="GO" id="GO:0030163">
    <property type="term" value="P:protein catabolic process"/>
    <property type="evidence" value="ECO:0007669"/>
    <property type="project" value="EnsemblFungi"/>
</dbReference>
<dbReference type="SUPFAM" id="SSF81383">
    <property type="entry name" value="F-box domain"/>
    <property type="match status" value="1"/>
</dbReference>
<reference evidence="2 3" key="1">
    <citation type="journal article" date="2011" name="Proc. Natl. Acad. Sci. U.S.A.">
        <title>Evolutionary erosion of yeast sex chromosomes by mating-type switching accidents.</title>
        <authorList>
            <person name="Gordon J.L."/>
            <person name="Armisen D."/>
            <person name="Proux-Wera E."/>
            <person name="Oheigeartaigh S.S."/>
            <person name="Byrne K.P."/>
            <person name="Wolfe K.H."/>
        </authorList>
    </citation>
    <scope>NUCLEOTIDE SEQUENCE [LARGE SCALE GENOMIC DNA]</scope>
    <source>
        <strain evidence="3">ATCC MYA-139 / BCRC 22969 / CBS 8797 / CCRC 22969 / KCTC 17520 / NBRC 10181 / NCYC 3082</strain>
    </source>
</reference>
<protein>
    <recommendedName>
        <fullName evidence="1">F-box domain-containing protein</fullName>
    </recommendedName>
</protein>
<dbReference type="GeneID" id="34528377"/>
<dbReference type="EMBL" id="HE978324">
    <property type="protein sequence ID" value="CCK72610.1"/>
    <property type="molecule type" value="Genomic_DNA"/>
</dbReference>
<feature type="domain" description="F-box" evidence="1">
    <location>
        <begin position="41"/>
        <end position="87"/>
    </location>
</feature>
<accession>J7RCL6</accession>
<name>J7RCL6_HUIN7</name>
<dbReference type="PROSITE" id="PS50181">
    <property type="entry name" value="FBOX"/>
    <property type="match status" value="1"/>
</dbReference>
<dbReference type="KEGG" id="kng:KNAG_0K02470"/>
<dbReference type="OMA" id="FKIPLWY"/>
<keyword evidence="3" id="KW-1185">Reference proteome</keyword>
<dbReference type="HOGENOM" id="CLU_409412_0_0_1"/>
<dbReference type="RefSeq" id="XP_022466855.1">
    <property type="nucleotide sequence ID" value="XM_022610572.1"/>
</dbReference>
<dbReference type="AlphaFoldDB" id="J7RCL6"/>
<gene>
    <name evidence="2" type="primary">KNAG0K02470</name>
    <name evidence="2" type="ordered locus">KNAG_0K02470</name>
</gene>
<proteinExistence type="predicted"/>
<dbReference type="OrthoDB" id="4032719at2759"/>
<dbReference type="GO" id="GO:0019005">
    <property type="term" value="C:SCF ubiquitin ligase complex"/>
    <property type="evidence" value="ECO:0007669"/>
    <property type="project" value="EnsemblFungi"/>
</dbReference>
<dbReference type="STRING" id="1071383.J7RCL6"/>
<sequence length="684" mass="78987">MGRFQLLGKSRYFMLGGASQREPLELDQRVDGQDARHMQENGMLVRLPERILLKVLRMLDLNTLLALCPLHSRLYDVISNNLLFENVKLHSKVSLLQFNSLIHSEFRTSNTLHKRREGRASGKGQLDFKSTNARFLVKSVQFIDPQCQDSLLKYSKFYNKQDSSNVIAGSYNLGSSKSGSSKYTYYTYIELVLDIIDYLPNVTHVILSDVSVNFKIPLWYSVFNDGSRDFFKKIIKGQQSMTLNDLRTFEISQQFVDEYQRKFYSLQRIKTLEIRGAKQQTASAQTLLLRPNLLCCFGIITELRLENVTIDTASLDTPMEFLPLVLRRDSRGIHTVFAPFSRLVLTGCKITPGNGILRLFQSYFKQVTTVSLLEITSKYDLLLCNCFPALTELTLDCNSDCFTTAKQLVSDDYYYRQTDPTLENTMDDDCNSVTETLLDNPLEHVLQSPPPTTPVVLSLNLKYLSRTMTDTNRRTVRKPSQLTRGQGEYFNMSKVPPFHYFYHDYKSLWDRLPHRNVNINVINIPFTNVSPLPPRLYAERLVLGADSLDQETLIAYRAAANRAGVAANYYWIDDVKRCLKNELASIDTDENVDTLVDKIEEDSLNNYQNFKNFKDIPNINLYCFFKSLSRFKSVKIQMLRKKADCTQRTRYEWELLFQPVLNVNVPIEVRDRDGVLMYSYGRPK</sequence>